<dbReference type="Pfam" id="PF13482">
    <property type="entry name" value="RNase_H_2"/>
    <property type="match status" value="1"/>
</dbReference>
<accession>A0A151B6F2</accession>
<dbReference type="OrthoDB" id="1930305at2"/>
<comment type="caution">
    <text evidence="2">The sequence shown here is derived from an EMBL/GenBank/DDBJ whole genome shotgun (WGS) entry which is preliminary data.</text>
</comment>
<name>A0A151B6F2_9CLOT</name>
<dbReference type="InterPro" id="IPR012337">
    <property type="entry name" value="RNaseH-like_sf"/>
</dbReference>
<organism evidence="2 3">
    <name type="scientific">Clostridium tepidiprofundi DSM 19306</name>
    <dbReference type="NCBI Taxonomy" id="1121338"/>
    <lineage>
        <taxon>Bacteria</taxon>
        <taxon>Bacillati</taxon>
        <taxon>Bacillota</taxon>
        <taxon>Clostridia</taxon>
        <taxon>Eubacteriales</taxon>
        <taxon>Clostridiaceae</taxon>
        <taxon>Clostridium</taxon>
    </lineage>
</organism>
<dbReference type="RefSeq" id="WP_066822779.1">
    <property type="nucleotide sequence ID" value="NZ_LTBA01000004.1"/>
</dbReference>
<sequence length="215" mass="25507">MIYKNDVIKIESFSLEYALYVDGNREAFRDAVFFDLEHYVYKKPICVGVFGACCYNNGELQVTQYMIENKKDSIKILEIAEQYFKKQKNENGKKYLVTFSGNNDYTIIKYLFEKNGIDFDINEQFIHVDLQKYYEKYVGVCTGLKKLEKIFEINRESELISGTNLAKTFSKIVKDDDYINRMSKDKIEKILLYNEQDIVSLFHMYINWNKYVSNN</sequence>
<dbReference type="PATRIC" id="fig|1121338.3.peg.748"/>
<dbReference type="AlphaFoldDB" id="A0A151B6F2"/>
<evidence type="ECO:0000313" key="2">
    <source>
        <dbReference type="EMBL" id="KYH35332.1"/>
    </source>
</evidence>
<dbReference type="STRING" id="1121338.CLTEP_07360"/>
<dbReference type="Proteomes" id="UP000075531">
    <property type="component" value="Unassembled WGS sequence"/>
</dbReference>
<reference evidence="2 3" key="1">
    <citation type="submission" date="2016-02" db="EMBL/GenBank/DDBJ databases">
        <title>Genome sequence of Clostridium tepidiprofundi DSM 19306.</title>
        <authorList>
            <person name="Poehlein A."/>
            <person name="Daniel R."/>
        </authorList>
    </citation>
    <scope>NUCLEOTIDE SEQUENCE [LARGE SCALE GENOMIC DNA]</scope>
    <source>
        <strain evidence="2 3">DSM 19306</strain>
    </source>
</reference>
<dbReference type="EMBL" id="LTBA01000004">
    <property type="protein sequence ID" value="KYH35332.1"/>
    <property type="molecule type" value="Genomic_DNA"/>
</dbReference>
<dbReference type="SUPFAM" id="SSF53098">
    <property type="entry name" value="Ribonuclease H-like"/>
    <property type="match status" value="1"/>
</dbReference>
<keyword evidence="3" id="KW-1185">Reference proteome</keyword>
<dbReference type="InterPro" id="IPR038720">
    <property type="entry name" value="YprB_RNase_H-like_dom"/>
</dbReference>
<feature type="domain" description="YprB ribonuclease H-like" evidence="1">
    <location>
        <begin position="32"/>
        <end position="208"/>
    </location>
</feature>
<evidence type="ECO:0000313" key="3">
    <source>
        <dbReference type="Proteomes" id="UP000075531"/>
    </source>
</evidence>
<protein>
    <recommendedName>
        <fullName evidence="1">YprB ribonuclease H-like domain-containing protein</fullName>
    </recommendedName>
</protein>
<proteinExistence type="predicted"/>
<gene>
    <name evidence="2" type="ORF">CLTEP_07360</name>
</gene>
<evidence type="ECO:0000259" key="1">
    <source>
        <dbReference type="Pfam" id="PF13482"/>
    </source>
</evidence>